<keyword evidence="8" id="KW-0175">Coiled coil</keyword>
<dbReference type="SMART" id="SM00387">
    <property type="entry name" value="HATPase_c"/>
    <property type="match status" value="1"/>
</dbReference>
<dbReference type="EMBL" id="SLWK01000012">
    <property type="protein sequence ID" value="TCO06820.1"/>
    <property type="molecule type" value="Genomic_DNA"/>
</dbReference>
<dbReference type="Pfam" id="PF00512">
    <property type="entry name" value="HisKA"/>
    <property type="match status" value="1"/>
</dbReference>
<keyword evidence="6" id="KW-0902">Two-component regulatory system</keyword>
<dbReference type="InterPro" id="IPR013655">
    <property type="entry name" value="PAS_fold_3"/>
</dbReference>
<protein>
    <recommendedName>
        <fullName evidence="2">histidine kinase</fullName>
        <ecNumber evidence="2">2.7.13.3</ecNumber>
    </recommendedName>
</protein>
<organism evidence="13 14">
    <name type="scientific">Natronoflexus pectinivorans</name>
    <dbReference type="NCBI Taxonomy" id="682526"/>
    <lineage>
        <taxon>Bacteria</taxon>
        <taxon>Pseudomonadati</taxon>
        <taxon>Bacteroidota</taxon>
        <taxon>Bacteroidia</taxon>
        <taxon>Marinilabiliales</taxon>
        <taxon>Marinilabiliaceae</taxon>
        <taxon>Natronoflexus</taxon>
    </lineage>
</organism>
<dbReference type="GO" id="GO:0000155">
    <property type="term" value="F:phosphorelay sensor kinase activity"/>
    <property type="evidence" value="ECO:0007669"/>
    <property type="project" value="InterPro"/>
</dbReference>
<dbReference type="PROSITE" id="PS50110">
    <property type="entry name" value="RESPONSE_REGULATORY"/>
    <property type="match status" value="1"/>
</dbReference>
<proteinExistence type="predicted"/>
<keyword evidence="5" id="KW-0418">Kinase</keyword>
<keyword evidence="14" id="KW-1185">Reference proteome</keyword>
<dbReference type="Proteomes" id="UP000295221">
    <property type="component" value="Unassembled WGS sequence"/>
</dbReference>
<dbReference type="InterPro" id="IPR005467">
    <property type="entry name" value="His_kinase_dom"/>
</dbReference>
<dbReference type="SUPFAM" id="SSF52172">
    <property type="entry name" value="CheY-like"/>
    <property type="match status" value="1"/>
</dbReference>
<dbReference type="InterPro" id="IPR001610">
    <property type="entry name" value="PAC"/>
</dbReference>
<dbReference type="SMART" id="SM00065">
    <property type="entry name" value="GAF"/>
    <property type="match status" value="1"/>
</dbReference>
<dbReference type="Gene3D" id="3.40.50.2300">
    <property type="match status" value="1"/>
</dbReference>
<dbReference type="Pfam" id="PF00072">
    <property type="entry name" value="Response_reg"/>
    <property type="match status" value="1"/>
</dbReference>
<name>A0A4R2GFM9_9BACT</name>
<dbReference type="SMART" id="SM00448">
    <property type="entry name" value="REC"/>
    <property type="match status" value="1"/>
</dbReference>
<reference evidence="13 14" key="1">
    <citation type="submission" date="2019-03" db="EMBL/GenBank/DDBJ databases">
        <title>Genomic Encyclopedia of Type Strains, Phase IV (KMG-IV): sequencing the most valuable type-strain genomes for metagenomic binning, comparative biology and taxonomic classification.</title>
        <authorList>
            <person name="Goeker M."/>
        </authorList>
    </citation>
    <scope>NUCLEOTIDE SEQUENCE [LARGE SCALE GENOMIC DNA]</scope>
    <source>
        <strain evidence="13 14">DSM 24179</strain>
    </source>
</reference>
<dbReference type="SMART" id="SM00388">
    <property type="entry name" value="HisKA"/>
    <property type="match status" value="1"/>
</dbReference>
<dbReference type="Pfam" id="PF02518">
    <property type="entry name" value="HATPase_c"/>
    <property type="match status" value="1"/>
</dbReference>
<dbReference type="AlphaFoldDB" id="A0A4R2GFM9"/>
<evidence type="ECO:0000259" key="12">
    <source>
        <dbReference type="PROSITE" id="PS50113"/>
    </source>
</evidence>
<gene>
    <name evidence="13" type="ORF">EV194_11243</name>
</gene>
<dbReference type="InterPro" id="IPR029016">
    <property type="entry name" value="GAF-like_dom_sf"/>
</dbReference>
<dbReference type="Gene3D" id="3.30.450.40">
    <property type="match status" value="1"/>
</dbReference>
<keyword evidence="3 7" id="KW-0597">Phosphoprotein</keyword>
<dbReference type="SUPFAM" id="SSF55781">
    <property type="entry name" value="GAF domain-like"/>
    <property type="match status" value="1"/>
</dbReference>
<dbReference type="SUPFAM" id="SSF47384">
    <property type="entry name" value="Homodimeric domain of signal transducing histidine kinase"/>
    <property type="match status" value="1"/>
</dbReference>
<dbReference type="InterPro" id="IPR003661">
    <property type="entry name" value="HisK_dim/P_dom"/>
</dbReference>
<dbReference type="InterPro" id="IPR000014">
    <property type="entry name" value="PAS"/>
</dbReference>
<dbReference type="PROSITE" id="PS50113">
    <property type="entry name" value="PAC"/>
    <property type="match status" value="1"/>
</dbReference>
<dbReference type="EC" id="2.7.13.3" evidence="2"/>
<dbReference type="NCBIfam" id="TIGR00229">
    <property type="entry name" value="sensory_box"/>
    <property type="match status" value="2"/>
</dbReference>
<evidence type="ECO:0000256" key="6">
    <source>
        <dbReference type="ARBA" id="ARBA00023012"/>
    </source>
</evidence>
<dbReference type="InterPro" id="IPR000700">
    <property type="entry name" value="PAS-assoc_C"/>
</dbReference>
<dbReference type="InterPro" id="IPR011006">
    <property type="entry name" value="CheY-like_superfamily"/>
</dbReference>
<keyword evidence="4" id="KW-0808">Transferase</keyword>
<feature type="coiled-coil region" evidence="8">
    <location>
        <begin position="546"/>
        <end position="573"/>
    </location>
</feature>
<dbReference type="PROSITE" id="PS50112">
    <property type="entry name" value="PAS"/>
    <property type="match status" value="2"/>
</dbReference>
<dbReference type="InterPro" id="IPR036097">
    <property type="entry name" value="HisK_dim/P_sf"/>
</dbReference>
<dbReference type="InterPro" id="IPR001789">
    <property type="entry name" value="Sig_transdc_resp-reg_receiver"/>
</dbReference>
<evidence type="ECO:0000313" key="14">
    <source>
        <dbReference type="Proteomes" id="UP000295221"/>
    </source>
</evidence>
<evidence type="ECO:0000256" key="4">
    <source>
        <dbReference type="ARBA" id="ARBA00022679"/>
    </source>
</evidence>
<dbReference type="Pfam" id="PF13426">
    <property type="entry name" value="PAS_9"/>
    <property type="match status" value="1"/>
</dbReference>
<dbReference type="CDD" id="cd00130">
    <property type="entry name" value="PAS"/>
    <property type="match status" value="2"/>
</dbReference>
<dbReference type="SMART" id="SM00086">
    <property type="entry name" value="PAC"/>
    <property type="match status" value="2"/>
</dbReference>
<comment type="caution">
    <text evidence="13">The sequence shown here is derived from an EMBL/GenBank/DDBJ whole genome shotgun (WGS) entry which is preliminary data.</text>
</comment>
<dbReference type="CDD" id="cd16922">
    <property type="entry name" value="HATPase_EvgS-ArcB-TorS-like"/>
    <property type="match status" value="1"/>
</dbReference>
<dbReference type="SMART" id="SM00091">
    <property type="entry name" value="PAS"/>
    <property type="match status" value="2"/>
</dbReference>
<dbReference type="FunFam" id="3.30.565.10:FF:000006">
    <property type="entry name" value="Sensor histidine kinase WalK"/>
    <property type="match status" value="1"/>
</dbReference>
<evidence type="ECO:0000256" key="1">
    <source>
        <dbReference type="ARBA" id="ARBA00000085"/>
    </source>
</evidence>
<dbReference type="InterPro" id="IPR004358">
    <property type="entry name" value="Sig_transdc_His_kin-like_C"/>
</dbReference>
<sequence length="951" mass="107152">MESKYQPIIDQAPYGCVLFSKCTSNRKHKLDYQIKYFNRAFLQFISLSEPTVDQVNSLLESRFGFLFEMISTLNKVSASGKALEVSQFNDVKDIWCKLIFHPLDEKSIVLYITKSEMPVFEQGKQSEVNLKILELLNQISNIALQGFNKKGEVVYWNKVSERMYGYSKQEAIGKPIIDLTIPDSLKLKVTTDIEGMLITGEPIAPEELVLHNKNGEPVAVYSNYFILRNSSGGKDLYSMDIDISELKLRNTMLSMLSVATSQSPATIVITDANGDIQYVNAKFCDLTGYSLDEVIGKNPRVLKSNETDPEVHKQLWLTISSGEEWHGEFINRKKSGELYYESAVIAPILNDFGKITNFIAVKEDITGRIMAQRAIMEHSNNLAALLEISRSFSSTLDQEFLLPIIIQKGVELINLDGGAIYLKDGDFISIKSMWPAPNQPLPGFVERARITDHYFASQCIETGEPVTISKQHSKQLSFQELAILDQLGVNIMLYIPLVSANGVFGLLILSGDDENRTFTQSEIEICQSMAAQASLAIENARLYKESVNYTNQLKQHNVELENLNKEFFIAKEKAEQSDRLKTAFLQNMSHEIRTPMNGILGFSELLGTPGLSDHRKDSYVRYISESTNQLLNIVDDIIDISRLEAGDLVLVHDEVNLAEILQKVLIQYRDKTNEGVKLKTLFPVGEEIKFTGDTQHIEKVMKKLVCNAVKFTREGEIVFGCKKRGDQWVLFVEDTGIGVDKEHKESIFQPFRQADMQVNREFGGNGLGLSIASRIVELMGSEIILESEPGKGSVFYFALPEMPVLKDDSALKVDIGSLYTKEHYNVLIAEDDEINYQLIKDALTGSFYGERFDIFWARNGVEAVELFRSHGFIDLVLMDIKMPQMDGLEATKIIKEEDQAVPVIAQTAFAMGGEQKCVFNAGCDDYIFKPINISSLLEKVYGFLKLPYDNQ</sequence>
<dbReference type="SUPFAM" id="SSF55785">
    <property type="entry name" value="PYP-like sensor domain (PAS domain)"/>
    <property type="match status" value="2"/>
</dbReference>
<comment type="catalytic activity">
    <reaction evidence="1">
        <text>ATP + protein L-histidine = ADP + protein N-phospho-L-histidine.</text>
        <dbReference type="EC" id="2.7.13.3"/>
    </reaction>
</comment>
<feature type="domain" description="Histidine kinase" evidence="9">
    <location>
        <begin position="587"/>
        <end position="803"/>
    </location>
</feature>
<feature type="domain" description="Response regulatory" evidence="10">
    <location>
        <begin position="825"/>
        <end position="944"/>
    </location>
</feature>
<evidence type="ECO:0000256" key="7">
    <source>
        <dbReference type="PROSITE-ProRule" id="PRU00169"/>
    </source>
</evidence>
<evidence type="ECO:0000256" key="3">
    <source>
        <dbReference type="ARBA" id="ARBA00022553"/>
    </source>
</evidence>
<feature type="domain" description="PAS" evidence="11">
    <location>
        <begin position="148"/>
        <end position="184"/>
    </location>
</feature>
<evidence type="ECO:0000256" key="5">
    <source>
        <dbReference type="ARBA" id="ARBA00022777"/>
    </source>
</evidence>
<evidence type="ECO:0000313" key="13">
    <source>
        <dbReference type="EMBL" id="TCO06820.1"/>
    </source>
</evidence>
<feature type="domain" description="PAC" evidence="12">
    <location>
        <begin position="323"/>
        <end position="377"/>
    </location>
</feature>
<dbReference type="RefSeq" id="WP_132434615.1">
    <property type="nucleotide sequence ID" value="NZ_SLWK01000012.1"/>
</dbReference>
<dbReference type="PANTHER" id="PTHR45339:SF1">
    <property type="entry name" value="HYBRID SIGNAL TRANSDUCTION HISTIDINE KINASE J"/>
    <property type="match status" value="1"/>
</dbReference>
<dbReference type="InterPro" id="IPR035965">
    <property type="entry name" value="PAS-like_dom_sf"/>
</dbReference>
<feature type="domain" description="PAS" evidence="11">
    <location>
        <begin position="252"/>
        <end position="298"/>
    </location>
</feature>
<dbReference type="Gene3D" id="1.10.287.130">
    <property type="match status" value="1"/>
</dbReference>
<evidence type="ECO:0000259" key="10">
    <source>
        <dbReference type="PROSITE" id="PS50110"/>
    </source>
</evidence>
<dbReference type="InterPro" id="IPR003594">
    <property type="entry name" value="HATPase_dom"/>
</dbReference>
<dbReference type="Gene3D" id="3.30.565.10">
    <property type="entry name" value="Histidine kinase-like ATPase, C-terminal domain"/>
    <property type="match status" value="1"/>
</dbReference>
<dbReference type="Pfam" id="PF13185">
    <property type="entry name" value="GAF_2"/>
    <property type="match status" value="1"/>
</dbReference>
<dbReference type="InterPro" id="IPR003018">
    <property type="entry name" value="GAF"/>
</dbReference>
<dbReference type="CDD" id="cd00082">
    <property type="entry name" value="HisKA"/>
    <property type="match status" value="1"/>
</dbReference>
<dbReference type="Pfam" id="PF08447">
    <property type="entry name" value="PAS_3"/>
    <property type="match status" value="1"/>
</dbReference>
<dbReference type="PROSITE" id="PS50109">
    <property type="entry name" value="HIS_KIN"/>
    <property type="match status" value="1"/>
</dbReference>
<evidence type="ECO:0000256" key="2">
    <source>
        <dbReference type="ARBA" id="ARBA00012438"/>
    </source>
</evidence>
<dbReference type="PANTHER" id="PTHR45339">
    <property type="entry name" value="HYBRID SIGNAL TRANSDUCTION HISTIDINE KINASE J"/>
    <property type="match status" value="1"/>
</dbReference>
<dbReference type="InterPro" id="IPR036890">
    <property type="entry name" value="HATPase_C_sf"/>
</dbReference>
<feature type="modified residue" description="4-aspartylphosphate" evidence="7">
    <location>
        <position position="879"/>
    </location>
</feature>
<dbReference type="OrthoDB" id="9796457at2"/>
<evidence type="ECO:0000259" key="9">
    <source>
        <dbReference type="PROSITE" id="PS50109"/>
    </source>
</evidence>
<evidence type="ECO:0000259" key="11">
    <source>
        <dbReference type="PROSITE" id="PS50112"/>
    </source>
</evidence>
<dbReference type="SUPFAM" id="SSF55874">
    <property type="entry name" value="ATPase domain of HSP90 chaperone/DNA topoisomerase II/histidine kinase"/>
    <property type="match status" value="1"/>
</dbReference>
<evidence type="ECO:0000256" key="8">
    <source>
        <dbReference type="SAM" id="Coils"/>
    </source>
</evidence>
<dbReference type="Gene3D" id="3.30.450.20">
    <property type="entry name" value="PAS domain"/>
    <property type="match status" value="2"/>
</dbReference>
<dbReference type="PRINTS" id="PR00344">
    <property type="entry name" value="BCTRLSENSOR"/>
</dbReference>
<accession>A0A4R2GFM9</accession>